<accession>Q5YM24</accession>
<keyword evidence="2" id="KW-0614">Plasmid</keyword>
<protein>
    <submittedName>
        <fullName evidence="2">Uncharacterized protein</fullName>
    </submittedName>
</protein>
<keyword evidence="1" id="KW-1133">Transmembrane helix</keyword>
<keyword evidence="3" id="KW-1185">Reference proteome</keyword>
<name>Q5YM24_NOCFA</name>
<geneLocation type="plasmid" evidence="2 3">
    <name>pNF2</name>
</geneLocation>
<dbReference type="HOGENOM" id="CLU_1863093_0_0_11"/>
<evidence type="ECO:0000313" key="3">
    <source>
        <dbReference type="Proteomes" id="UP000006820"/>
    </source>
</evidence>
<organism evidence="2 3">
    <name type="scientific">Nocardia farcinica (strain IFM 10152)</name>
    <dbReference type="NCBI Taxonomy" id="247156"/>
    <lineage>
        <taxon>Bacteria</taxon>
        <taxon>Bacillati</taxon>
        <taxon>Actinomycetota</taxon>
        <taxon>Actinomycetes</taxon>
        <taxon>Mycobacteriales</taxon>
        <taxon>Nocardiaceae</taxon>
        <taxon>Nocardia</taxon>
    </lineage>
</organism>
<dbReference type="Proteomes" id="UP000006820">
    <property type="component" value="Plasmid pNF2"/>
</dbReference>
<feature type="transmembrane region" description="Helical" evidence="1">
    <location>
        <begin position="120"/>
        <end position="136"/>
    </location>
</feature>
<evidence type="ECO:0000256" key="1">
    <source>
        <dbReference type="SAM" id="Phobius"/>
    </source>
</evidence>
<dbReference type="AlphaFoldDB" id="Q5YM24"/>
<keyword evidence="1" id="KW-0472">Membrane</keyword>
<dbReference type="KEGG" id="nfa:PNF2_790"/>
<reference evidence="2 3" key="1">
    <citation type="journal article" date="2004" name="Proc. Natl. Acad. Sci. U.S.A.">
        <title>The complete genomic sequence of Nocardia farcinica IFM 10152.</title>
        <authorList>
            <person name="Ishikawa J."/>
            <person name="Yamashita A."/>
            <person name="Mikami Y."/>
            <person name="Hoshino Y."/>
            <person name="Kurita H."/>
            <person name="Hotta K."/>
            <person name="Shiba T."/>
            <person name="Hattori M."/>
        </authorList>
    </citation>
    <scope>NUCLEOTIDE SEQUENCE [LARGE SCALE GENOMIC DNA]</scope>
    <source>
        <strain evidence="2 3">IFM 10152</strain>
        <plasmid evidence="3">Plasmid pNF2</plasmid>
    </source>
</reference>
<sequence length="137" mass="15417">MNRCGRGGRRHGCGSCWPCTGSCTCAAESGACAHAKRYAHTPTPGREGEHAMTYYPPPRYRCLNLRCPETYHPLPTCPYTPLTTVVPPRTRPLTPRERDAVDHIYRLGQAGELRILPTHWKWWVTAAVAFVLLLILF</sequence>
<proteinExistence type="predicted"/>
<keyword evidence="1" id="KW-0812">Transmembrane</keyword>
<dbReference type="EMBL" id="AP006620">
    <property type="protein sequence ID" value="BAD60767.1"/>
    <property type="molecule type" value="Genomic_DNA"/>
</dbReference>
<gene>
    <name evidence="2" type="ordered locus">PNF2_790</name>
</gene>
<evidence type="ECO:0000313" key="2">
    <source>
        <dbReference type="EMBL" id="BAD60767.1"/>
    </source>
</evidence>